<feature type="transmembrane region" description="Helical" evidence="1">
    <location>
        <begin position="139"/>
        <end position="158"/>
    </location>
</feature>
<dbReference type="EMBL" id="BSOO01000002">
    <property type="protein sequence ID" value="GLR46479.1"/>
    <property type="molecule type" value="Genomic_DNA"/>
</dbReference>
<evidence type="ECO:0000259" key="2">
    <source>
        <dbReference type="Pfam" id="PF02517"/>
    </source>
</evidence>
<feature type="transmembrane region" description="Helical" evidence="1">
    <location>
        <begin position="75"/>
        <end position="94"/>
    </location>
</feature>
<organism evidence="3 4">
    <name type="scientific">Sphingomonas astaxanthinifaciens DSM 22298</name>
    <dbReference type="NCBI Taxonomy" id="1123267"/>
    <lineage>
        <taxon>Bacteria</taxon>
        <taxon>Pseudomonadati</taxon>
        <taxon>Pseudomonadota</taxon>
        <taxon>Alphaproteobacteria</taxon>
        <taxon>Sphingomonadales</taxon>
        <taxon>Sphingomonadaceae</taxon>
        <taxon>Sphingomonas</taxon>
    </lineage>
</organism>
<evidence type="ECO:0000313" key="4">
    <source>
        <dbReference type="Proteomes" id="UP001156703"/>
    </source>
</evidence>
<dbReference type="InterPro" id="IPR003675">
    <property type="entry name" value="Rce1/LyrA-like_dom"/>
</dbReference>
<dbReference type="RefSeq" id="WP_029941534.1">
    <property type="nucleotide sequence ID" value="NZ_BSOO01000002.1"/>
</dbReference>
<evidence type="ECO:0000256" key="1">
    <source>
        <dbReference type="SAM" id="Phobius"/>
    </source>
</evidence>
<accession>A0ABQ5Z6S7</accession>
<feature type="transmembrane region" description="Helical" evidence="1">
    <location>
        <begin position="34"/>
        <end position="55"/>
    </location>
</feature>
<name>A0ABQ5Z6S7_9SPHN</name>
<gene>
    <name evidence="3" type="ORF">GCM10007925_01900</name>
</gene>
<keyword evidence="1" id="KW-1133">Transmembrane helix</keyword>
<reference evidence="4" key="1">
    <citation type="journal article" date="2019" name="Int. J. Syst. Evol. Microbiol.">
        <title>The Global Catalogue of Microorganisms (GCM) 10K type strain sequencing project: providing services to taxonomists for standard genome sequencing and annotation.</title>
        <authorList>
            <consortium name="The Broad Institute Genomics Platform"/>
            <consortium name="The Broad Institute Genome Sequencing Center for Infectious Disease"/>
            <person name="Wu L."/>
            <person name="Ma J."/>
        </authorList>
    </citation>
    <scope>NUCLEOTIDE SEQUENCE [LARGE SCALE GENOMIC DNA]</scope>
    <source>
        <strain evidence="4">NBRC 102146</strain>
    </source>
</reference>
<comment type="caution">
    <text evidence="3">The sequence shown here is derived from an EMBL/GenBank/DDBJ whole genome shotgun (WGS) entry which is preliminary data.</text>
</comment>
<sequence length="224" mass="24046">MTAAALLALALLVPVPLWGLWRSRAGRPQQERKARYRSTIALGLGLLVALALVAWREGLGLADLGLDPLDRTGAWALAAAAALLGLLALGLRSSKARERPDERATAMFPQSADEVPLFAATILVAGIGWELLYRGFLLWFLPPLTGLWPAVALAGLAYGLAHGWHSGRRFAASLVSAMLFATGYALTHSLWWLILIHLGLPLLGYLGWRRLRPAPPATPAEALA</sequence>
<feature type="domain" description="CAAX prenyl protease 2/Lysostaphin resistance protein A-like" evidence="2">
    <location>
        <begin position="115"/>
        <end position="199"/>
    </location>
</feature>
<keyword evidence="4" id="KW-1185">Reference proteome</keyword>
<feature type="transmembrane region" description="Helical" evidence="1">
    <location>
        <begin position="170"/>
        <end position="186"/>
    </location>
</feature>
<protein>
    <recommendedName>
        <fullName evidence="2">CAAX prenyl protease 2/Lysostaphin resistance protein A-like domain-containing protein</fullName>
    </recommendedName>
</protein>
<feature type="transmembrane region" description="Helical" evidence="1">
    <location>
        <begin position="6"/>
        <end position="22"/>
    </location>
</feature>
<dbReference type="Pfam" id="PF02517">
    <property type="entry name" value="Rce1-like"/>
    <property type="match status" value="1"/>
</dbReference>
<keyword evidence="1" id="KW-0472">Membrane</keyword>
<proteinExistence type="predicted"/>
<evidence type="ECO:0000313" key="3">
    <source>
        <dbReference type="EMBL" id="GLR46479.1"/>
    </source>
</evidence>
<feature type="transmembrane region" description="Helical" evidence="1">
    <location>
        <begin position="115"/>
        <end position="133"/>
    </location>
</feature>
<dbReference type="Proteomes" id="UP001156703">
    <property type="component" value="Unassembled WGS sequence"/>
</dbReference>
<keyword evidence="1" id="KW-0812">Transmembrane</keyword>